<evidence type="ECO:0008006" key="4">
    <source>
        <dbReference type="Google" id="ProtNLM"/>
    </source>
</evidence>
<feature type="coiled-coil region" evidence="1">
    <location>
        <begin position="14"/>
        <end position="41"/>
    </location>
</feature>
<evidence type="ECO:0000313" key="2">
    <source>
        <dbReference type="EMBL" id="KAJ7739995.1"/>
    </source>
</evidence>
<dbReference type="EMBL" id="JARJLG010000129">
    <property type="protein sequence ID" value="KAJ7739995.1"/>
    <property type="molecule type" value="Genomic_DNA"/>
</dbReference>
<proteinExistence type="predicted"/>
<organism evidence="2 3">
    <name type="scientific">Mycena maculata</name>
    <dbReference type="NCBI Taxonomy" id="230809"/>
    <lineage>
        <taxon>Eukaryota</taxon>
        <taxon>Fungi</taxon>
        <taxon>Dikarya</taxon>
        <taxon>Basidiomycota</taxon>
        <taxon>Agaricomycotina</taxon>
        <taxon>Agaricomycetes</taxon>
        <taxon>Agaricomycetidae</taxon>
        <taxon>Agaricales</taxon>
        <taxon>Marasmiineae</taxon>
        <taxon>Mycenaceae</taxon>
        <taxon>Mycena</taxon>
    </lineage>
</organism>
<sequence>MSKCRYSIEPGLRMKRFDDEIAEIQKALTKLTEERDSLKAYVHGHKALLSFVRRLPLDIVQEIFMACLPTHRNCVMNIVDGSVGWESELEQRSEVTSTWLQRSGECPLSISLHSPEFVPLDTTDTDTPPPTPALQMLIAFASRWQHIQFDIPAGFLKTLERLTASDVPMLKTLALNQLTSLSTMGRDPSGSINDIPILSETVLRVIAQCPNLWSYSFSFYDDADMSSGPVVEHPLLQMVECSGDLFTFRLFRRLSLPALKEFTFLEGRSNANLAAYDDQLCIRFLSSSLYLESLHLGCDQLSPSSLQNIVCGLPPTVKRLHFSARSLWNGPSINNDVLADFTPVSGLVTPCPGLQVLEINQCMAISDAALLQFITARAATLKHIRIDFARTLELAIRPQLESVIPGLDISVTHLPPYRQFSPWQGLSDAPPPLPLTAVPLY</sequence>
<dbReference type="Proteomes" id="UP001215280">
    <property type="component" value="Unassembled WGS sequence"/>
</dbReference>
<dbReference type="SUPFAM" id="SSF52047">
    <property type="entry name" value="RNI-like"/>
    <property type="match status" value="1"/>
</dbReference>
<gene>
    <name evidence="2" type="ORF">DFH07DRAFT_982961</name>
</gene>
<comment type="caution">
    <text evidence="2">The sequence shown here is derived from an EMBL/GenBank/DDBJ whole genome shotgun (WGS) entry which is preliminary data.</text>
</comment>
<evidence type="ECO:0000313" key="3">
    <source>
        <dbReference type="Proteomes" id="UP001215280"/>
    </source>
</evidence>
<name>A0AAD7IE61_9AGAR</name>
<evidence type="ECO:0000256" key="1">
    <source>
        <dbReference type="SAM" id="Coils"/>
    </source>
</evidence>
<dbReference type="Gene3D" id="3.80.10.10">
    <property type="entry name" value="Ribonuclease Inhibitor"/>
    <property type="match status" value="1"/>
</dbReference>
<dbReference type="InterPro" id="IPR032675">
    <property type="entry name" value="LRR_dom_sf"/>
</dbReference>
<keyword evidence="3" id="KW-1185">Reference proteome</keyword>
<reference evidence="2" key="1">
    <citation type="submission" date="2023-03" db="EMBL/GenBank/DDBJ databases">
        <title>Massive genome expansion in bonnet fungi (Mycena s.s.) driven by repeated elements and novel gene families across ecological guilds.</title>
        <authorList>
            <consortium name="Lawrence Berkeley National Laboratory"/>
            <person name="Harder C.B."/>
            <person name="Miyauchi S."/>
            <person name="Viragh M."/>
            <person name="Kuo A."/>
            <person name="Thoen E."/>
            <person name="Andreopoulos B."/>
            <person name="Lu D."/>
            <person name="Skrede I."/>
            <person name="Drula E."/>
            <person name="Henrissat B."/>
            <person name="Morin E."/>
            <person name="Kohler A."/>
            <person name="Barry K."/>
            <person name="LaButti K."/>
            <person name="Morin E."/>
            <person name="Salamov A."/>
            <person name="Lipzen A."/>
            <person name="Mereny Z."/>
            <person name="Hegedus B."/>
            <person name="Baldrian P."/>
            <person name="Stursova M."/>
            <person name="Weitz H."/>
            <person name="Taylor A."/>
            <person name="Grigoriev I.V."/>
            <person name="Nagy L.G."/>
            <person name="Martin F."/>
            <person name="Kauserud H."/>
        </authorList>
    </citation>
    <scope>NUCLEOTIDE SEQUENCE</scope>
    <source>
        <strain evidence="2">CBHHK188m</strain>
    </source>
</reference>
<accession>A0AAD7IE61</accession>
<protein>
    <recommendedName>
        <fullName evidence="4">F-box domain-containing protein</fullName>
    </recommendedName>
</protein>
<dbReference type="AlphaFoldDB" id="A0AAD7IE61"/>
<keyword evidence="1" id="KW-0175">Coiled coil</keyword>